<dbReference type="EMBL" id="CP092109">
    <property type="protein sequence ID" value="UWZ79727.1"/>
    <property type="molecule type" value="Genomic_DNA"/>
</dbReference>
<organism evidence="1 2">
    <name type="scientific">Geoalkalibacter halelectricus</name>
    <dbReference type="NCBI Taxonomy" id="2847045"/>
    <lineage>
        <taxon>Bacteria</taxon>
        <taxon>Pseudomonadati</taxon>
        <taxon>Thermodesulfobacteriota</taxon>
        <taxon>Desulfuromonadia</taxon>
        <taxon>Desulfuromonadales</taxon>
        <taxon>Geoalkalibacteraceae</taxon>
        <taxon>Geoalkalibacter</taxon>
    </lineage>
</organism>
<keyword evidence="2" id="KW-1185">Reference proteome</keyword>
<evidence type="ECO:0000313" key="2">
    <source>
        <dbReference type="Proteomes" id="UP001060414"/>
    </source>
</evidence>
<dbReference type="Proteomes" id="UP001060414">
    <property type="component" value="Chromosome"/>
</dbReference>
<gene>
    <name evidence="1" type="ORF">L9S41_18910</name>
</gene>
<reference evidence="1" key="1">
    <citation type="journal article" date="2022" name="Environ. Microbiol.">
        <title>Geoalkalibacter halelectricus SAP #1 sp. nov. possessing extracellular electron transfer and mineral#reducing capabilities from a haloalkaline environment.</title>
        <authorList>
            <person name="Yadav S."/>
            <person name="Singh R."/>
            <person name="Sundharam S.S."/>
            <person name="Chaudhary S."/>
            <person name="Krishnamurthi S."/>
            <person name="Patil S.A."/>
        </authorList>
    </citation>
    <scope>NUCLEOTIDE SEQUENCE</scope>
    <source>
        <strain evidence="1">SAP-1</strain>
    </source>
</reference>
<dbReference type="RefSeq" id="WP_260748078.1">
    <property type="nucleotide sequence ID" value="NZ_CP092109.1"/>
</dbReference>
<accession>A0ABY5ZKM5</accession>
<proteinExistence type="predicted"/>
<name>A0ABY5ZKM5_9BACT</name>
<sequence length="245" mass="27332">MCGYCTEKIVFSILERQRANCIGQLDPVFECEYFLQEEENVPVALNAISAEMGQPKISPSPGSSALTFLCRGLELLLQQGFDSPSYQKLLGNHLFRVALKAVCSPKSRKKFCQLSSEKGFGSLSLLYEQATFTDGDMAKRLQLSADRKAEAESLLQHYINWWLLGHGLQKDKQHESTISISSHHTFYSLFLAVWYSVVLLGPEPEGQQFWLFAVSSGLREFELAGNEVRHGNQVVGIAIASCLGF</sequence>
<evidence type="ECO:0000313" key="1">
    <source>
        <dbReference type="EMBL" id="UWZ79727.1"/>
    </source>
</evidence>
<protein>
    <submittedName>
        <fullName evidence="1">Uncharacterized protein</fullName>
    </submittedName>
</protein>